<gene>
    <name evidence="2" type="ORF">T4B_8389</name>
</gene>
<keyword evidence="1" id="KW-0472">Membrane</keyword>
<sequence length="60" mass="7275">MQSICKLKLERLFCFVKSFLLLFLILDDRRYKYEGYKLLLKINFQLYATLTISNSIDKMM</sequence>
<evidence type="ECO:0000256" key="1">
    <source>
        <dbReference type="SAM" id="Phobius"/>
    </source>
</evidence>
<keyword evidence="1" id="KW-0812">Transmembrane</keyword>
<dbReference type="EMBL" id="JYDS01000275">
    <property type="protein sequence ID" value="KRZ19562.1"/>
    <property type="molecule type" value="Genomic_DNA"/>
</dbReference>
<keyword evidence="1" id="KW-1133">Transmembrane helix</keyword>
<protein>
    <submittedName>
        <fullName evidence="2">Uncharacterized protein</fullName>
    </submittedName>
</protein>
<evidence type="ECO:0000313" key="3">
    <source>
        <dbReference type="Proteomes" id="UP000054805"/>
    </source>
</evidence>
<accession>A0A0V1I9R5</accession>
<dbReference type="AlphaFoldDB" id="A0A0V1I9R5"/>
<proteinExistence type="predicted"/>
<reference evidence="2 3" key="1">
    <citation type="submission" date="2015-01" db="EMBL/GenBank/DDBJ databases">
        <title>Evolution of Trichinella species and genotypes.</title>
        <authorList>
            <person name="Korhonen P.K."/>
            <person name="Edoardo P."/>
            <person name="Giuseppe L.R."/>
            <person name="Gasser R.B."/>
        </authorList>
    </citation>
    <scope>NUCLEOTIDE SEQUENCE [LARGE SCALE GENOMIC DNA]</scope>
    <source>
        <strain evidence="2">ISS588</strain>
    </source>
</reference>
<dbReference type="Proteomes" id="UP000054805">
    <property type="component" value="Unassembled WGS sequence"/>
</dbReference>
<feature type="transmembrane region" description="Helical" evidence="1">
    <location>
        <begin position="9"/>
        <end position="26"/>
    </location>
</feature>
<keyword evidence="3" id="KW-1185">Reference proteome</keyword>
<evidence type="ECO:0000313" key="2">
    <source>
        <dbReference type="EMBL" id="KRZ19562.1"/>
    </source>
</evidence>
<name>A0A0V1I9R5_TRIPS</name>
<organism evidence="2 3">
    <name type="scientific">Trichinella pseudospiralis</name>
    <name type="common">Parasitic roundworm</name>
    <dbReference type="NCBI Taxonomy" id="6337"/>
    <lineage>
        <taxon>Eukaryota</taxon>
        <taxon>Metazoa</taxon>
        <taxon>Ecdysozoa</taxon>
        <taxon>Nematoda</taxon>
        <taxon>Enoplea</taxon>
        <taxon>Dorylaimia</taxon>
        <taxon>Trichinellida</taxon>
        <taxon>Trichinellidae</taxon>
        <taxon>Trichinella</taxon>
    </lineage>
</organism>
<comment type="caution">
    <text evidence="2">The sequence shown here is derived from an EMBL/GenBank/DDBJ whole genome shotgun (WGS) entry which is preliminary data.</text>
</comment>